<accession>A0ACA9MDJ2</accession>
<evidence type="ECO:0000313" key="2">
    <source>
        <dbReference type="Proteomes" id="UP000789860"/>
    </source>
</evidence>
<name>A0ACA9MDJ2_9GLOM</name>
<gene>
    <name evidence="1" type="ORF">SCALOS_LOCUS6294</name>
</gene>
<dbReference type="EMBL" id="CAJVPM010011743">
    <property type="protein sequence ID" value="CAG8583374.1"/>
    <property type="molecule type" value="Genomic_DNA"/>
</dbReference>
<proteinExistence type="predicted"/>
<comment type="caution">
    <text evidence="1">The sequence shown here is derived from an EMBL/GenBank/DDBJ whole genome shotgun (WGS) entry which is preliminary data.</text>
</comment>
<sequence length="675" mass="75743">MGITVIRDLKRAAEIFEFVIEGRSIDDIIKESKYYRHPDSATISYAKIAEETIGKISDKALDIGIVGAGPSGICALYELSKIDHDREINVSLYECDDRNFIFERFGGLVHTRAGRVSSTMTNNDAVYEIGAMRFPDIAGLTWYYAGELFGKDTLVKPFPNPGAVTTEFVSGDRVDHYKGNHWEDSNSPTLKVKELVGNELWKGDYYKIGDKTPEEVSCYLKGKDTPPDTLRKIHDEWKQFVADNDGTTLGSAVHKIISYSIDKLPDINGLSSPAEKINYYFELFGHFGFGTGPFKPVFNMSLVEMMRLLLWNYYAEYLFPVKENTEFIRKLYSKAKDAKNFNIHPKYVKVCDVFHRVDEGKPAGVAFYNLEDKRNEPVNIPNIEYHDYIILAIPQVPATQITSRFGSTTVPIKDGKVGIPSIGIRQIDEDILPPLMLSTKNGEEAANTQLTAAIDGLHMTRSAKVFATIKTIDANIAPKFEGKPIQAVLSDCGLASSYIVPNANPEYDSFLVSYTWEDDSTRQQYDYYNSSNSDEIKSTVINTVFGKIVDRSYRWIRDVSNNDNKYILWWLHDFLGRVNDDKFFFDWSAQSSAGGFKLDLTKGHYQSDLCFRYHTHAASALNNRFFLASCSFSHLGGWLEGAFMSAINAVSGIVVSANGGGQEGINALNSEAQKL</sequence>
<dbReference type="Proteomes" id="UP000789860">
    <property type="component" value="Unassembled WGS sequence"/>
</dbReference>
<reference evidence="1" key="1">
    <citation type="submission" date="2021-06" db="EMBL/GenBank/DDBJ databases">
        <authorList>
            <person name="Kallberg Y."/>
            <person name="Tangrot J."/>
            <person name="Rosling A."/>
        </authorList>
    </citation>
    <scope>NUCLEOTIDE SEQUENCE</scope>
    <source>
        <strain evidence="1">AU212A</strain>
    </source>
</reference>
<organism evidence="1 2">
    <name type="scientific">Scutellospora calospora</name>
    <dbReference type="NCBI Taxonomy" id="85575"/>
    <lineage>
        <taxon>Eukaryota</taxon>
        <taxon>Fungi</taxon>
        <taxon>Fungi incertae sedis</taxon>
        <taxon>Mucoromycota</taxon>
        <taxon>Glomeromycotina</taxon>
        <taxon>Glomeromycetes</taxon>
        <taxon>Diversisporales</taxon>
        <taxon>Gigasporaceae</taxon>
        <taxon>Scutellospora</taxon>
    </lineage>
</organism>
<protein>
    <submittedName>
        <fullName evidence="1">7251_t:CDS:1</fullName>
    </submittedName>
</protein>
<keyword evidence="2" id="KW-1185">Reference proteome</keyword>
<feature type="non-terminal residue" evidence="1">
    <location>
        <position position="675"/>
    </location>
</feature>
<evidence type="ECO:0000313" key="1">
    <source>
        <dbReference type="EMBL" id="CAG8583374.1"/>
    </source>
</evidence>